<dbReference type="EMBL" id="JPQZ01000171">
    <property type="protein sequence ID" value="KKO73929.1"/>
    <property type="molecule type" value="Genomic_DNA"/>
</dbReference>
<accession>A0A0F9Z7M5</accession>
<reference evidence="1 2" key="1">
    <citation type="journal article" date="2015" name="Environ. Microbiol.">
        <title>Genome analyses suggest the presence of polyploidy and recent human-driven expansions in eight global populations of the honeybee pathogen Nosema ceranae.</title>
        <authorList>
            <person name="Pelin A."/>
            <person name="Selman M."/>
            <person name="Aris-Brosou S."/>
            <person name="Farinelli L."/>
            <person name="Corradi N."/>
        </authorList>
    </citation>
    <scope>NUCLEOTIDE SEQUENCE [LARGE SCALE GENOMIC DNA]</scope>
    <source>
        <strain evidence="1 2">PA08 1199</strain>
    </source>
</reference>
<gene>
    <name evidence="1" type="ORF">AAJ76_1710002584</name>
</gene>
<keyword evidence="2" id="KW-1185">Reference proteome</keyword>
<dbReference type="GeneID" id="36319156"/>
<dbReference type="Proteomes" id="UP000034350">
    <property type="component" value="Unassembled WGS sequence"/>
</dbReference>
<dbReference type="VEuPathDB" id="MicrosporidiaDB:AAJ76_1710002584"/>
<organism evidence="1 2">
    <name type="scientific">Vairimorpha ceranae</name>
    <dbReference type="NCBI Taxonomy" id="40302"/>
    <lineage>
        <taxon>Eukaryota</taxon>
        <taxon>Fungi</taxon>
        <taxon>Fungi incertae sedis</taxon>
        <taxon>Microsporidia</taxon>
        <taxon>Nosematidae</taxon>
        <taxon>Vairimorpha</taxon>
    </lineage>
</organism>
<evidence type="ECO:0000313" key="1">
    <source>
        <dbReference type="EMBL" id="KKO73929.1"/>
    </source>
</evidence>
<dbReference type="AlphaFoldDB" id="A0A0F9Z7M5"/>
<dbReference type="RefSeq" id="XP_024329671.1">
    <property type="nucleotide sequence ID" value="XM_024474242.1"/>
</dbReference>
<name>A0A0F9Z7M5_9MICR</name>
<sequence>MTRKVKTEIIDAERICNSESILVVRINEVFIDNRFTDATTFNVTL</sequence>
<proteinExistence type="predicted"/>
<protein>
    <submittedName>
        <fullName evidence="1">Uncharacterized protein</fullName>
    </submittedName>
</protein>
<evidence type="ECO:0000313" key="2">
    <source>
        <dbReference type="Proteomes" id="UP000034350"/>
    </source>
</evidence>
<comment type="caution">
    <text evidence="1">The sequence shown here is derived from an EMBL/GenBank/DDBJ whole genome shotgun (WGS) entry which is preliminary data.</text>
</comment>